<sequence length="90" mass="9951">MIFMALLPDLPDIPDRIVKLVFNLDKGERVDRFCRACGEITNQVAVSFSDLPGLRENELERLAGRLLDVMPLIPVLGGKPTVCRCGAANR</sequence>
<organism evidence="1 2">
    <name type="scientific">Amycolatopsis bullii</name>
    <dbReference type="NCBI Taxonomy" id="941987"/>
    <lineage>
        <taxon>Bacteria</taxon>
        <taxon>Bacillati</taxon>
        <taxon>Actinomycetota</taxon>
        <taxon>Actinomycetes</taxon>
        <taxon>Pseudonocardiales</taxon>
        <taxon>Pseudonocardiaceae</taxon>
        <taxon>Amycolatopsis</taxon>
    </lineage>
</organism>
<protein>
    <submittedName>
        <fullName evidence="1">Uncharacterized protein</fullName>
    </submittedName>
</protein>
<evidence type="ECO:0000313" key="1">
    <source>
        <dbReference type="EMBL" id="GHG01306.1"/>
    </source>
</evidence>
<evidence type="ECO:0000313" key="2">
    <source>
        <dbReference type="Proteomes" id="UP000649955"/>
    </source>
</evidence>
<gene>
    <name evidence="1" type="ORF">GCM10017567_15650</name>
</gene>
<keyword evidence="2" id="KW-1185">Reference proteome</keyword>
<dbReference type="EMBL" id="BNAW01000004">
    <property type="protein sequence ID" value="GHG01306.1"/>
    <property type="molecule type" value="Genomic_DNA"/>
</dbReference>
<proteinExistence type="predicted"/>
<dbReference type="Proteomes" id="UP000649955">
    <property type="component" value="Unassembled WGS sequence"/>
</dbReference>
<accession>A0ABQ3K459</accession>
<name>A0ABQ3K459_9PSEU</name>
<comment type="caution">
    <text evidence="1">The sequence shown here is derived from an EMBL/GenBank/DDBJ whole genome shotgun (WGS) entry which is preliminary data.</text>
</comment>
<reference evidence="2" key="1">
    <citation type="journal article" date="2019" name="Int. J. Syst. Evol. Microbiol.">
        <title>The Global Catalogue of Microorganisms (GCM) 10K type strain sequencing project: providing services to taxonomists for standard genome sequencing and annotation.</title>
        <authorList>
            <consortium name="The Broad Institute Genomics Platform"/>
            <consortium name="The Broad Institute Genome Sequencing Center for Infectious Disease"/>
            <person name="Wu L."/>
            <person name="Ma J."/>
        </authorList>
    </citation>
    <scope>NUCLEOTIDE SEQUENCE [LARGE SCALE GENOMIC DNA]</scope>
    <source>
        <strain evidence="2">CGMCC 4.7680</strain>
    </source>
</reference>